<keyword evidence="2" id="KW-0808">Transferase</keyword>
<comment type="subunit">
    <text evidence="2">Monomer.</text>
</comment>
<feature type="active site" evidence="2">
    <location>
        <position position="109"/>
    </location>
</feature>
<comment type="function">
    <text evidence="2">Poorly processive, error-prone DNA polymerase involved in untargeted mutagenesis. Copies undamaged DNA at stalled replication forks, which arise in vivo from mismatched or misaligned primer ends. These misaligned primers can be extended by PolIV. Exhibits no 3'-5' exonuclease (proofreading) activity. May be involved in translesional synthesis, in conjunction with the beta clamp from PolIII.</text>
</comment>
<comment type="caution">
    <text evidence="4">The sequence shown here is derived from an EMBL/GenBank/DDBJ whole genome shotgun (WGS) entry which is preliminary data.</text>
</comment>
<reference evidence="4" key="1">
    <citation type="submission" date="2015-02" db="EMBL/GenBank/DDBJ databases">
        <title>A novel member of the family Ruminococcaceae isolated from human feces.</title>
        <authorList>
            <person name="Shkoporov A.N."/>
            <person name="Chaplin A.V."/>
            <person name="Motuzova O.V."/>
            <person name="Kafarskaia L.I."/>
            <person name="Khokhlova E.V."/>
            <person name="Efimov B.A."/>
        </authorList>
    </citation>
    <scope>NUCLEOTIDE SEQUENCE [LARGE SCALE GENOMIC DNA]</scope>
    <source>
        <strain evidence="4">585-1</strain>
    </source>
</reference>
<dbReference type="EMBL" id="WMZU01000002">
    <property type="protein sequence ID" value="MTS26147.1"/>
    <property type="molecule type" value="Genomic_DNA"/>
</dbReference>
<dbReference type="AlphaFoldDB" id="A0A0D8J0S5"/>
<reference evidence="6 9" key="3">
    <citation type="journal article" date="2019" name="Nat. Med.">
        <title>A library of human gut bacterial isolates paired with longitudinal multiomics data enables mechanistic microbiome research.</title>
        <authorList>
            <person name="Poyet M."/>
            <person name="Groussin M."/>
            <person name="Gibbons S.M."/>
            <person name="Avila-Pacheco J."/>
            <person name="Jiang X."/>
            <person name="Kearney S.M."/>
            <person name="Perrotta A.R."/>
            <person name="Berdy B."/>
            <person name="Zhao S."/>
            <person name="Lieberman T.D."/>
            <person name="Swanson P.K."/>
            <person name="Smith M."/>
            <person name="Roesemann S."/>
            <person name="Alexander J.E."/>
            <person name="Rich S.A."/>
            <person name="Livny J."/>
            <person name="Vlamakis H."/>
            <person name="Clish C."/>
            <person name="Bullock K."/>
            <person name="Deik A."/>
            <person name="Scott J."/>
            <person name="Pierce K.A."/>
            <person name="Xavier R.J."/>
            <person name="Alm E.J."/>
        </authorList>
    </citation>
    <scope>NUCLEOTIDE SEQUENCE [LARGE SCALE GENOMIC DNA]</scope>
    <source>
        <strain evidence="6 9">BIOML-A4</strain>
    </source>
</reference>
<keyword evidence="2" id="KW-0548">Nucleotidyltransferase</keyword>
<dbReference type="InterPro" id="IPR043502">
    <property type="entry name" value="DNA/RNA_pol_sf"/>
</dbReference>
<dbReference type="GO" id="GO:0000287">
    <property type="term" value="F:magnesium ion binding"/>
    <property type="evidence" value="ECO:0007669"/>
    <property type="project" value="UniProtKB-UniRule"/>
</dbReference>
<dbReference type="SUPFAM" id="SSF100879">
    <property type="entry name" value="Lesion bypass DNA polymerase (Y-family), little finger domain"/>
    <property type="match status" value="1"/>
</dbReference>
<dbReference type="Pfam" id="PF00817">
    <property type="entry name" value="IMS"/>
    <property type="match status" value="1"/>
</dbReference>
<dbReference type="GO" id="GO:0042276">
    <property type="term" value="P:error-prone translesion synthesis"/>
    <property type="evidence" value="ECO:0007669"/>
    <property type="project" value="TreeGrafter"/>
</dbReference>
<accession>A0A0D8J0S5</accession>
<dbReference type="Gene3D" id="3.30.1490.100">
    <property type="entry name" value="DNA polymerase, Y-family, little finger domain"/>
    <property type="match status" value="1"/>
</dbReference>
<dbReference type="EC" id="2.7.7.7" evidence="2"/>
<feature type="site" description="Substrate discrimination" evidence="2">
    <location>
        <position position="17"/>
    </location>
</feature>
<dbReference type="GeneID" id="42856584"/>
<dbReference type="GO" id="GO:0009432">
    <property type="term" value="P:SOS response"/>
    <property type="evidence" value="ECO:0007669"/>
    <property type="project" value="TreeGrafter"/>
</dbReference>
<dbReference type="PROSITE" id="PS50173">
    <property type="entry name" value="UMUC"/>
    <property type="match status" value="1"/>
</dbReference>
<accession>A0A0W7TP93</accession>
<keyword evidence="7" id="KW-1185">Reference proteome</keyword>
<feature type="binding site" evidence="2">
    <location>
        <position position="12"/>
    </location>
    <ligand>
        <name>Mg(2+)</name>
        <dbReference type="ChEBI" id="CHEBI:18420"/>
    </ligand>
</feature>
<keyword evidence="2" id="KW-0239">DNA-directed DNA polymerase</keyword>
<dbReference type="GO" id="GO:0003684">
    <property type="term" value="F:damaged DNA binding"/>
    <property type="evidence" value="ECO:0007669"/>
    <property type="project" value="InterPro"/>
</dbReference>
<evidence type="ECO:0000256" key="2">
    <source>
        <dbReference type="HAMAP-Rule" id="MF_01113"/>
    </source>
</evidence>
<dbReference type="InterPro" id="IPR050116">
    <property type="entry name" value="DNA_polymerase-Y"/>
</dbReference>
<comment type="similarity">
    <text evidence="1 2">Belongs to the DNA polymerase type-Y family.</text>
</comment>
<dbReference type="PATRIC" id="fig|1550024.3.peg.1874"/>
<dbReference type="RefSeq" id="WP_009324054.1">
    <property type="nucleotide sequence ID" value="NZ_CAQJQL010000002.1"/>
</dbReference>
<keyword evidence="2" id="KW-0515">Mutator protein</keyword>
<dbReference type="Proteomes" id="UP000472755">
    <property type="component" value="Unassembled WGS sequence"/>
</dbReference>
<dbReference type="GO" id="GO:0006281">
    <property type="term" value="P:DNA repair"/>
    <property type="evidence" value="ECO:0007669"/>
    <property type="project" value="UniProtKB-UniRule"/>
</dbReference>
<evidence type="ECO:0000313" key="5">
    <source>
        <dbReference type="EMBL" id="KUE75574.1"/>
    </source>
</evidence>
<dbReference type="EMBL" id="LMUA01000019">
    <property type="protein sequence ID" value="KUE75574.1"/>
    <property type="molecule type" value="Genomic_DNA"/>
</dbReference>
<proteinExistence type="inferred from homology"/>
<feature type="domain" description="UmuC" evidence="3">
    <location>
        <begin position="8"/>
        <end position="191"/>
    </location>
</feature>
<sequence length="411" mass="45383">MPEEQRVIFHCDCNSFYASVELLRYPELRGVPVAVCGSPDDRHGIILAKNEPAKRYGVQTAETVWSALRKCPGLKLLPPHHGQYREMSRAVNAIYARYTDRIEPFGIDESWLDMTQTWRLFGSSPAGVADAVRRAVKAETGLTISVGVSFNKVFAKLGSDYKKPDAVTVIDTENFRRIVWPLPVNTLLYVGRSAQNTLAGLGVRNIGQLAAAKDEDLRAALGKLGPELGAYARGEENSPVRTADERPEIKSVGNGLTFKRNLVGEADVRAGLYALADEVATRLRAHGLYAAAVQVLIKNPDLKSISRQKPLPWPSHLAREIGGAALELVKANWSLDAPIRMLTVTALNLTDGREGHQLSLLEPERPRNEKRERLEQSLDAIRRKYGKTSIAPGNVIKNDIGLEDIEIEEKP</sequence>
<dbReference type="HAMAP" id="MF_01113">
    <property type="entry name" value="DNApol_IV"/>
    <property type="match status" value="1"/>
</dbReference>
<dbReference type="Gene3D" id="3.30.70.270">
    <property type="match status" value="1"/>
</dbReference>
<keyword evidence="2" id="KW-0234">DNA repair</keyword>
<dbReference type="CDD" id="cd03586">
    <property type="entry name" value="PolY_Pol_IV_kappa"/>
    <property type="match status" value="1"/>
</dbReference>
<dbReference type="PANTHER" id="PTHR11076:SF33">
    <property type="entry name" value="DNA POLYMERASE KAPPA"/>
    <property type="match status" value="1"/>
</dbReference>
<comment type="catalytic activity">
    <reaction evidence="2">
        <text>DNA(n) + a 2'-deoxyribonucleoside 5'-triphosphate = DNA(n+1) + diphosphate</text>
        <dbReference type="Rhea" id="RHEA:22508"/>
        <dbReference type="Rhea" id="RHEA-COMP:17339"/>
        <dbReference type="Rhea" id="RHEA-COMP:17340"/>
        <dbReference type="ChEBI" id="CHEBI:33019"/>
        <dbReference type="ChEBI" id="CHEBI:61560"/>
        <dbReference type="ChEBI" id="CHEBI:173112"/>
        <dbReference type="EC" id="2.7.7.7"/>
    </reaction>
</comment>
<dbReference type="InterPro" id="IPR043128">
    <property type="entry name" value="Rev_trsase/Diguanyl_cyclase"/>
</dbReference>
<dbReference type="PANTHER" id="PTHR11076">
    <property type="entry name" value="DNA REPAIR POLYMERASE UMUC / TRANSFERASE FAMILY MEMBER"/>
    <property type="match status" value="1"/>
</dbReference>
<feature type="binding site" evidence="2">
    <location>
        <position position="108"/>
    </location>
    <ligand>
        <name>Mg(2+)</name>
        <dbReference type="ChEBI" id="CHEBI:18420"/>
    </ligand>
</feature>
<gene>
    <name evidence="2" type="primary">dinB</name>
    <name evidence="5" type="ORF">ASJ35_13115</name>
    <name evidence="6" type="ORF">GMD59_02465</name>
    <name evidence="4" type="ORF">TQ39_08245</name>
</gene>
<keyword evidence="2" id="KW-0238">DNA-binding</keyword>
<keyword evidence="2" id="KW-0963">Cytoplasm</keyword>
<keyword evidence="2" id="KW-0460">Magnesium</keyword>
<comment type="cofactor">
    <cofactor evidence="2">
        <name>Mg(2+)</name>
        <dbReference type="ChEBI" id="CHEBI:18420"/>
    </cofactor>
    <text evidence="2">Binds 2 magnesium ions per subunit.</text>
</comment>
<reference evidence="5 8" key="2">
    <citation type="submission" date="2015-10" db="EMBL/GenBank/DDBJ databases">
        <title>A novel member of the family Ruminococcaceae isolated from human faeces.</title>
        <authorList>
            <person name="Shkoporov A.N."/>
            <person name="Chaplin A.V."/>
            <person name="Motuzova O.V."/>
            <person name="Kafarskaia L.I."/>
            <person name="Efimov B.A."/>
        </authorList>
    </citation>
    <scope>NUCLEOTIDE SEQUENCE [LARGE SCALE GENOMIC DNA]</scope>
    <source>
        <strain evidence="5 8">668</strain>
    </source>
</reference>
<dbReference type="Pfam" id="PF11799">
    <property type="entry name" value="IMS_C"/>
    <property type="match status" value="1"/>
</dbReference>
<evidence type="ECO:0000313" key="4">
    <source>
        <dbReference type="EMBL" id="KJF40146.1"/>
    </source>
</evidence>
<evidence type="ECO:0000313" key="9">
    <source>
        <dbReference type="Proteomes" id="UP000472755"/>
    </source>
</evidence>
<dbReference type="InterPro" id="IPR036775">
    <property type="entry name" value="DNA_pol_Y-fam_lit_finger_sf"/>
</dbReference>
<dbReference type="GO" id="GO:0006261">
    <property type="term" value="P:DNA-templated DNA replication"/>
    <property type="evidence" value="ECO:0007669"/>
    <property type="project" value="UniProtKB-UniRule"/>
</dbReference>
<evidence type="ECO:0000313" key="6">
    <source>
        <dbReference type="EMBL" id="MTS26147.1"/>
    </source>
</evidence>
<name>A0A0D8J0S5_9FIRM</name>
<evidence type="ECO:0000313" key="8">
    <source>
        <dbReference type="Proteomes" id="UP000053433"/>
    </source>
</evidence>
<keyword evidence="2" id="KW-0235">DNA replication</keyword>
<evidence type="ECO:0000256" key="1">
    <source>
        <dbReference type="ARBA" id="ARBA00010945"/>
    </source>
</evidence>
<dbReference type="SUPFAM" id="SSF56672">
    <property type="entry name" value="DNA/RNA polymerases"/>
    <property type="match status" value="1"/>
</dbReference>
<dbReference type="GO" id="GO:0005829">
    <property type="term" value="C:cytosol"/>
    <property type="evidence" value="ECO:0007669"/>
    <property type="project" value="TreeGrafter"/>
</dbReference>
<dbReference type="InterPro" id="IPR022880">
    <property type="entry name" value="DNApol_IV"/>
</dbReference>
<protein>
    <recommendedName>
        <fullName evidence="2">DNA polymerase IV</fullName>
        <shortName evidence="2">Pol IV</shortName>
        <ecNumber evidence="2">2.7.7.7</ecNumber>
    </recommendedName>
</protein>
<dbReference type="Gene3D" id="3.40.1170.60">
    <property type="match status" value="1"/>
</dbReference>
<dbReference type="Proteomes" id="UP000053433">
    <property type="component" value="Unassembled WGS sequence"/>
</dbReference>
<keyword evidence="2" id="KW-0227">DNA damage</keyword>
<comment type="subcellular location">
    <subcellularLocation>
        <location evidence="2">Cytoplasm</location>
    </subcellularLocation>
</comment>
<dbReference type="GO" id="GO:0003887">
    <property type="term" value="F:DNA-directed DNA polymerase activity"/>
    <property type="evidence" value="ECO:0007669"/>
    <property type="project" value="UniProtKB-UniRule"/>
</dbReference>
<keyword evidence="2" id="KW-0479">Metal-binding</keyword>
<dbReference type="Proteomes" id="UP000032483">
    <property type="component" value="Unassembled WGS sequence"/>
</dbReference>
<evidence type="ECO:0000313" key="7">
    <source>
        <dbReference type="Proteomes" id="UP000032483"/>
    </source>
</evidence>
<dbReference type="InterPro" id="IPR017961">
    <property type="entry name" value="DNA_pol_Y-fam_little_finger"/>
</dbReference>
<organism evidence="4 7">
    <name type="scientific">Ruthenibacterium lactatiformans</name>
    <dbReference type="NCBI Taxonomy" id="1550024"/>
    <lineage>
        <taxon>Bacteria</taxon>
        <taxon>Bacillati</taxon>
        <taxon>Bacillota</taxon>
        <taxon>Clostridia</taxon>
        <taxon>Eubacteriales</taxon>
        <taxon>Oscillospiraceae</taxon>
        <taxon>Ruthenibacterium</taxon>
    </lineage>
</organism>
<dbReference type="EMBL" id="JXXK01000009">
    <property type="protein sequence ID" value="KJF40146.1"/>
    <property type="molecule type" value="Genomic_DNA"/>
</dbReference>
<dbReference type="Gene3D" id="1.10.150.20">
    <property type="entry name" value="5' to 3' exonuclease, C-terminal subdomain"/>
    <property type="match status" value="1"/>
</dbReference>
<dbReference type="InterPro" id="IPR001126">
    <property type="entry name" value="UmuC"/>
</dbReference>
<evidence type="ECO:0000259" key="3">
    <source>
        <dbReference type="PROSITE" id="PS50173"/>
    </source>
</evidence>